<dbReference type="Pfam" id="PF01047">
    <property type="entry name" value="MarR"/>
    <property type="match status" value="1"/>
</dbReference>
<evidence type="ECO:0000313" key="6">
    <source>
        <dbReference type="Proteomes" id="UP001589758"/>
    </source>
</evidence>
<keyword evidence="3" id="KW-0804">Transcription</keyword>
<keyword evidence="6" id="KW-1185">Reference proteome</keyword>
<dbReference type="RefSeq" id="WP_385877272.1">
    <property type="nucleotide sequence ID" value="NZ_JBHLXE010000094.1"/>
</dbReference>
<dbReference type="InterPro" id="IPR036390">
    <property type="entry name" value="WH_DNA-bd_sf"/>
</dbReference>
<dbReference type="Proteomes" id="UP001589758">
    <property type="component" value="Unassembled WGS sequence"/>
</dbReference>
<dbReference type="InterPro" id="IPR012712">
    <property type="entry name" value="HpaR/FarR"/>
</dbReference>
<reference evidence="5 6" key="1">
    <citation type="submission" date="2024-09" db="EMBL/GenBank/DDBJ databases">
        <authorList>
            <person name="Sun Q."/>
            <person name="Mori K."/>
        </authorList>
    </citation>
    <scope>NUCLEOTIDE SEQUENCE [LARGE SCALE GENOMIC DNA]</scope>
    <source>
        <strain evidence="5 6">CCM 8545</strain>
    </source>
</reference>
<proteinExistence type="predicted"/>
<comment type="caution">
    <text evidence="5">The sequence shown here is derived from an EMBL/GenBank/DDBJ whole genome shotgun (WGS) entry which is preliminary data.</text>
</comment>
<dbReference type="PANTHER" id="PTHR42756">
    <property type="entry name" value="TRANSCRIPTIONAL REGULATOR, MARR"/>
    <property type="match status" value="1"/>
</dbReference>
<dbReference type="InterPro" id="IPR036388">
    <property type="entry name" value="WH-like_DNA-bd_sf"/>
</dbReference>
<dbReference type="PANTHER" id="PTHR42756:SF1">
    <property type="entry name" value="TRANSCRIPTIONAL REPRESSOR OF EMRAB OPERON"/>
    <property type="match status" value="1"/>
</dbReference>
<evidence type="ECO:0000256" key="1">
    <source>
        <dbReference type="ARBA" id="ARBA00023015"/>
    </source>
</evidence>
<gene>
    <name evidence="5" type="primary">hpaR</name>
    <name evidence="5" type="ORF">ACFFIT_08710</name>
</gene>
<evidence type="ECO:0000259" key="4">
    <source>
        <dbReference type="PROSITE" id="PS50995"/>
    </source>
</evidence>
<dbReference type="EMBL" id="JBHLXE010000094">
    <property type="protein sequence ID" value="MFC0180160.1"/>
    <property type="molecule type" value="Genomic_DNA"/>
</dbReference>
<name>A0ABV6CDG7_9GAMM</name>
<evidence type="ECO:0000256" key="2">
    <source>
        <dbReference type="ARBA" id="ARBA00023125"/>
    </source>
</evidence>
<dbReference type="PROSITE" id="PS50995">
    <property type="entry name" value="HTH_MARR_2"/>
    <property type="match status" value="1"/>
</dbReference>
<dbReference type="InterPro" id="IPR000835">
    <property type="entry name" value="HTH_MarR-typ"/>
</dbReference>
<organism evidence="5 6">
    <name type="scientific">Thorsellia kenyensis</name>
    <dbReference type="NCBI Taxonomy" id="1549888"/>
    <lineage>
        <taxon>Bacteria</taxon>
        <taxon>Pseudomonadati</taxon>
        <taxon>Pseudomonadota</taxon>
        <taxon>Gammaproteobacteria</taxon>
        <taxon>Enterobacterales</taxon>
        <taxon>Thorselliaceae</taxon>
        <taxon>Thorsellia</taxon>
    </lineage>
</organism>
<dbReference type="Gene3D" id="1.10.10.10">
    <property type="entry name" value="Winged helix-like DNA-binding domain superfamily/Winged helix DNA-binding domain"/>
    <property type="match status" value="1"/>
</dbReference>
<keyword evidence="2" id="KW-0238">DNA-binding</keyword>
<evidence type="ECO:0000256" key="3">
    <source>
        <dbReference type="ARBA" id="ARBA00023163"/>
    </source>
</evidence>
<protein>
    <submittedName>
        <fullName evidence="5">Homoprotocatechuate degradation operon regulator HpaR</fullName>
    </submittedName>
</protein>
<dbReference type="NCBIfam" id="TIGR02337">
    <property type="entry name" value="HpaR"/>
    <property type="match status" value="1"/>
</dbReference>
<evidence type="ECO:0000313" key="5">
    <source>
        <dbReference type="EMBL" id="MFC0180160.1"/>
    </source>
</evidence>
<accession>A0ABV6CDG7</accession>
<dbReference type="SUPFAM" id="SSF46785">
    <property type="entry name" value="Winged helix' DNA-binding domain"/>
    <property type="match status" value="1"/>
</dbReference>
<dbReference type="SMART" id="SM00347">
    <property type="entry name" value="HTH_MARR"/>
    <property type="match status" value="1"/>
</dbReference>
<feature type="domain" description="HTH marR-type" evidence="4">
    <location>
        <begin position="5"/>
        <end position="137"/>
    </location>
</feature>
<sequence length="140" mass="16234">MKNQHRNVPLLLLRTREALMGYFRPVLNKHQLTEQQWRIVRSLHESKELEPHELCQKCCILSPSMAGILKRMQELDLIVKVSSPTDKRRVLVKLAKGVDKKVEAVLADNRLAYNELAEKIGQKKLEELAEQLEMIIIKLS</sequence>
<keyword evidence="1" id="KW-0805">Transcription regulation</keyword>